<sequence>PEIPFHSPATSLPYKVWQAVILDLFGARKGEKD</sequence>
<name>X1KK46_9ZZZZ</name>
<proteinExistence type="predicted"/>
<organism evidence="1">
    <name type="scientific">marine sediment metagenome</name>
    <dbReference type="NCBI Taxonomy" id="412755"/>
    <lineage>
        <taxon>unclassified sequences</taxon>
        <taxon>metagenomes</taxon>
        <taxon>ecological metagenomes</taxon>
    </lineage>
</organism>
<protein>
    <submittedName>
        <fullName evidence="1">Uncharacterized protein</fullName>
    </submittedName>
</protein>
<comment type="caution">
    <text evidence="1">The sequence shown here is derived from an EMBL/GenBank/DDBJ whole genome shotgun (WGS) entry which is preliminary data.</text>
</comment>
<evidence type="ECO:0000313" key="1">
    <source>
        <dbReference type="EMBL" id="GAH90504.1"/>
    </source>
</evidence>
<feature type="non-terminal residue" evidence="1">
    <location>
        <position position="1"/>
    </location>
</feature>
<dbReference type="AlphaFoldDB" id="X1KK46"/>
<reference evidence="1" key="1">
    <citation type="journal article" date="2014" name="Front. Microbiol.">
        <title>High frequency of phylogenetically diverse reductive dehalogenase-homologous genes in deep subseafloor sedimentary metagenomes.</title>
        <authorList>
            <person name="Kawai M."/>
            <person name="Futagami T."/>
            <person name="Toyoda A."/>
            <person name="Takaki Y."/>
            <person name="Nishi S."/>
            <person name="Hori S."/>
            <person name="Arai W."/>
            <person name="Tsubouchi T."/>
            <person name="Morono Y."/>
            <person name="Uchiyama I."/>
            <person name="Ito T."/>
            <person name="Fujiyama A."/>
            <person name="Inagaki F."/>
            <person name="Takami H."/>
        </authorList>
    </citation>
    <scope>NUCLEOTIDE SEQUENCE</scope>
    <source>
        <strain evidence="1">Expedition CK06-06</strain>
    </source>
</reference>
<gene>
    <name evidence="1" type="ORF">S06H3_05911</name>
</gene>
<accession>X1KK46</accession>
<dbReference type="EMBL" id="BARV01002237">
    <property type="protein sequence ID" value="GAH90504.1"/>
    <property type="molecule type" value="Genomic_DNA"/>
</dbReference>